<comment type="subcellular location">
    <subcellularLocation>
        <location evidence="3">Periplasm</location>
    </subcellularLocation>
</comment>
<keyword evidence="11" id="KW-0346">Stress response</keyword>
<evidence type="ECO:0000256" key="8">
    <source>
        <dbReference type="ARBA" id="ARBA00022764"/>
    </source>
</evidence>
<organism evidence="15 16">
    <name type="scientific">Aliikangiella marina</name>
    <dbReference type="NCBI Taxonomy" id="1712262"/>
    <lineage>
        <taxon>Bacteria</taxon>
        <taxon>Pseudomonadati</taxon>
        <taxon>Pseudomonadota</taxon>
        <taxon>Gammaproteobacteria</taxon>
        <taxon>Oceanospirillales</taxon>
        <taxon>Pleioneaceae</taxon>
        <taxon>Aliikangiella</taxon>
    </lineage>
</organism>
<evidence type="ECO:0000256" key="6">
    <source>
        <dbReference type="ARBA" id="ARBA00013958"/>
    </source>
</evidence>
<feature type="region of interest" description="Disordered" evidence="13">
    <location>
        <begin position="34"/>
        <end position="80"/>
    </location>
</feature>
<evidence type="ECO:0000256" key="5">
    <source>
        <dbReference type="ARBA" id="ARBA00013035"/>
    </source>
</evidence>
<evidence type="ECO:0000256" key="4">
    <source>
        <dbReference type="ARBA" id="ARBA00010541"/>
    </source>
</evidence>
<dbReference type="EC" id="3.4.21.107" evidence="5"/>
<comment type="function">
    <text evidence="2">Might be efficient in the degradation of transiently denatured and unfolded proteins which accumulate in the periplasm following stress conditions.</text>
</comment>
<dbReference type="PROSITE" id="PS50106">
    <property type="entry name" value="PDZ"/>
    <property type="match status" value="1"/>
</dbReference>
<keyword evidence="9" id="KW-0378">Hydrolase</keyword>
<dbReference type="InterPro" id="IPR001940">
    <property type="entry name" value="Peptidase_S1C"/>
</dbReference>
<dbReference type="Proteomes" id="UP000317839">
    <property type="component" value="Unassembled WGS sequence"/>
</dbReference>
<evidence type="ECO:0000313" key="16">
    <source>
        <dbReference type="Proteomes" id="UP000317839"/>
    </source>
</evidence>
<dbReference type="SMART" id="SM00228">
    <property type="entry name" value="PDZ"/>
    <property type="match status" value="1"/>
</dbReference>
<accession>A0A545T6M2</accession>
<keyword evidence="10" id="KW-0720">Serine protease</keyword>
<evidence type="ECO:0000256" key="2">
    <source>
        <dbReference type="ARBA" id="ARBA00002610"/>
    </source>
</evidence>
<dbReference type="InterPro" id="IPR009003">
    <property type="entry name" value="Peptidase_S1_PA"/>
</dbReference>
<evidence type="ECO:0000256" key="3">
    <source>
        <dbReference type="ARBA" id="ARBA00004418"/>
    </source>
</evidence>
<sequence>MKQYKIIVPLVFLMAIQYFYFEHQLELARADSRQQSQGQSINATEIAEQSSRIENKSSAVTDSQFSDLGPAKRSQDLLVQPESSPVRSQIQLPAFAQLAKNAKDSVVSIEVGSEDSPRWLNGMGSGFIISDDGFILTNHHVTEDSDELMVKLADGREFEADLIGSDPETDLSLIKIAANQLSPFEFGSVESAEVGSWVVAIGAPFGFEQTVTAGIISAKGRSVGEQYVPYIQTDVAINVGNSGGPLINMDGKVIGVNSKIISTDGGSVGLSFAIPIDLAVDVVNQLRNHGKVKRGFLGVGYVEVTRRVARQFGLEKNHGALISQVSRNSPASKGGLQRDDIVTAVDGKEIINYTELPFLIGRLRPGMETELSVIRDGQTQTVKLIIGSRDPQDNFLPEPINE</sequence>
<evidence type="ECO:0000256" key="7">
    <source>
        <dbReference type="ARBA" id="ARBA00022670"/>
    </source>
</evidence>
<dbReference type="InterPro" id="IPR001478">
    <property type="entry name" value="PDZ"/>
</dbReference>
<evidence type="ECO:0000256" key="1">
    <source>
        <dbReference type="ARBA" id="ARBA00001772"/>
    </source>
</evidence>
<dbReference type="SUPFAM" id="SSF50156">
    <property type="entry name" value="PDZ domain-like"/>
    <property type="match status" value="1"/>
</dbReference>
<dbReference type="AlphaFoldDB" id="A0A545T6M2"/>
<keyword evidence="8" id="KW-0574">Periplasm</keyword>
<dbReference type="Gene3D" id="2.30.42.10">
    <property type="match status" value="1"/>
</dbReference>
<feature type="domain" description="PDZ" evidence="14">
    <location>
        <begin position="301"/>
        <end position="354"/>
    </location>
</feature>
<evidence type="ECO:0000313" key="15">
    <source>
        <dbReference type="EMBL" id="TQV72822.1"/>
    </source>
</evidence>
<dbReference type="PANTHER" id="PTHR22939:SF130">
    <property type="entry name" value="PERIPLASMIC SERINE ENDOPROTEASE DEGP-LIKE-RELATED"/>
    <property type="match status" value="1"/>
</dbReference>
<keyword evidence="16" id="KW-1185">Reference proteome</keyword>
<dbReference type="InterPro" id="IPR036034">
    <property type="entry name" value="PDZ_sf"/>
</dbReference>
<feature type="compositionally biased region" description="Polar residues" evidence="13">
    <location>
        <begin position="34"/>
        <end position="66"/>
    </location>
</feature>
<evidence type="ECO:0000259" key="14">
    <source>
        <dbReference type="PROSITE" id="PS50106"/>
    </source>
</evidence>
<evidence type="ECO:0000256" key="12">
    <source>
        <dbReference type="ARBA" id="ARBA00032850"/>
    </source>
</evidence>
<dbReference type="SUPFAM" id="SSF50494">
    <property type="entry name" value="Trypsin-like serine proteases"/>
    <property type="match status" value="1"/>
</dbReference>
<dbReference type="Gene3D" id="2.40.10.120">
    <property type="match status" value="1"/>
</dbReference>
<evidence type="ECO:0000256" key="10">
    <source>
        <dbReference type="ARBA" id="ARBA00022825"/>
    </source>
</evidence>
<keyword evidence="7" id="KW-0645">Protease</keyword>
<dbReference type="EMBL" id="VIKR01000004">
    <property type="protein sequence ID" value="TQV72822.1"/>
    <property type="molecule type" value="Genomic_DNA"/>
</dbReference>
<evidence type="ECO:0000256" key="11">
    <source>
        <dbReference type="ARBA" id="ARBA00023016"/>
    </source>
</evidence>
<gene>
    <name evidence="15" type="ORF">FLL45_15250</name>
</gene>
<dbReference type="PRINTS" id="PR00834">
    <property type="entry name" value="PROTEASES2C"/>
</dbReference>
<proteinExistence type="inferred from homology"/>
<dbReference type="GO" id="GO:0004252">
    <property type="term" value="F:serine-type endopeptidase activity"/>
    <property type="evidence" value="ECO:0007669"/>
    <property type="project" value="InterPro"/>
</dbReference>
<name>A0A545T6M2_9GAMM</name>
<comment type="catalytic activity">
    <reaction evidence="1">
        <text>Acts on substrates that are at least partially unfolded. The cleavage site P1 residue is normally between a pair of hydrophobic residues, such as Val-|-Val.</text>
        <dbReference type="EC" id="3.4.21.107"/>
    </reaction>
</comment>
<dbReference type="RefSeq" id="WP_142942933.1">
    <property type="nucleotide sequence ID" value="NZ_VIKR01000004.1"/>
</dbReference>
<dbReference type="GO" id="GO:0006508">
    <property type="term" value="P:proteolysis"/>
    <property type="evidence" value="ECO:0007669"/>
    <property type="project" value="UniProtKB-KW"/>
</dbReference>
<dbReference type="Pfam" id="PF13365">
    <property type="entry name" value="Trypsin_2"/>
    <property type="match status" value="1"/>
</dbReference>
<comment type="caution">
    <text evidence="15">The sequence shown here is derived from an EMBL/GenBank/DDBJ whole genome shotgun (WGS) entry which is preliminary data.</text>
</comment>
<dbReference type="PANTHER" id="PTHR22939">
    <property type="entry name" value="SERINE PROTEASE FAMILY S1C HTRA-RELATED"/>
    <property type="match status" value="1"/>
</dbReference>
<reference evidence="15 16" key="1">
    <citation type="submission" date="2019-06" db="EMBL/GenBank/DDBJ databases">
        <title>Draft genome of Aliikangiella marina GYP-15.</title>
        <authorList>
            <person name="Wang G."/>
        </authorList>
    </citation>
    <scope>NUCLEOTIDE SEQUENCE [LARGE SCALE GENOMIC DNA]</scope>
    <source>
        <strain evidence="15 16">GYP-15</strain>
    </source>
</reference>
<dbReference type="OrthoDB" id="9758917at2"/>
<evidence type="ECO:0000256" key="9">
    <source>
        <dbReference type="ARBA" id="ARBA00022801"/>
    </source>
</evidence>
<dbReference type="Pfam" id="PF13180">
    <property type="entry name" value="PDZ_2"/>
    <property type="match status" value="1"/>
</dbReference>
<dbReference type="GO" id="GO:0042597">
    <property type="term" value="C:periplasmic space"/>
    <property type="evidence" value="ECO:0007669"/>
    <property type="project" value="UniProtKB-SubCell"/>
</dbReference>
<protein>
    <recommendedName>
        <fullName evidence="6">Probable periplasmic serine endoprotease DegP-like</fullName>
        <ecNumber evidence="5">3.4.21.107</ecNumber>
    </recommendedName>
    <alternativeName>
        <fullName evidence="12">Protease Do</fullName>
    </alternativeName>
</protein>
<comment type="similarity">
    <text evidence="4">Belongs to the peptidase S1C family.</text>
</comment>
<evidence type="ECO:0000256" key="13">
    <source>
        <dbReference type="SAM" id="MobiDB-lite"/>
    </source>
</evidence>